<feature type="transmembrane region" description="Helical" evidence="1">
    <location>
        <begin position="88"/>
        <end position="106"/>
    </location>
</feature>
<name>A0ABR0SB14_9HYPO</name>
<feature type="transmembrane region" description="Helical" evidence="1">
    <location>
        <begin position="41"/>
        <end position="60"/>
    </location>
</feature>
<protein>
    <recommendedName>
        <fullName evidence="2">DUF7702 domain-containing protein</fullName>
    </recommendedName>
</protein>
<feature type="transmembrane region" description="Helical" evidence="1">
    <location>
        <begin position="191"/>
        <end position="214"/>
    </location>
</feature>
<keyword evidence="1" id="KW-0812">Transmembrane</keyword>
<dbReference type="EMBL" id="JAVFKD010000015">
    <property type="protein sequence ID" value="KAK5989164.1"/>
    <property type="molecule type" value="Genomic_DNA"/>
</dbReference>
<dbReference type="PANTHER" id="PTHR42109">
    <property type="entry name" value="UNPLACED GENOMIC SCAFFOLD UM_SCAF_CONTIG_1.265, WHOLE GENOME SHOTGUN SEQUENCE"/>
    <property type="match status" value="1"/>
</dbReference>
<evidence type="ECO:0000313" key="4">
    <source>
        <dbReference type="Proteomes" id="UP001338125"/>
    </source>
</evidence>
<feature type="transmembrane region" description="Helical" evidence="1">
    <location>
        <begin position="12"/>
        <end position="35"/>
    </location>
</feature>
<feature type="transmembrane region" description="Helical" evidence="1">
    <location>
        <begin position="126"/>
        <end position="146"/>
    </location>
</feature>
<comment type="caution">
    <text evidence="3">The sequence shown here is derived from an EMBL/GenBank/DDBJ whole genome shotgun (WGS) entry which is preliminary data.</text>
</comment>
<feature type="transmembrane region" description="Helical" evidence="1">
    <location>
        <begin position="158"/>
        <end position="185"/>
    </location>
</feature>
<dbReference type="Pfam" id="PF24800">
    <property type="entry name" value="DUF7702"/>
    <property type="match status" value="2"/>
</dbReference>
<accession>A0ABR0SB14</accession>
<sequence>MHRPLVAYDGIAVAELIFYLFALAGSIFLCFKHGFTKDAGWRALIILSLARIIGASLRLATISDPTNEDLYIGWMTLNGIGLSKHQRLIELVLLVALILLIVGGTQSNFTITNGQPKVHYSTISHVSIALLIVVLVLVCLEVLLAYRNQGYVAQGEHRIILVIVLCMPFIIVRLVYSCLLVFGGITSTPWLYLGLSSLMEMIVTVISIVLGVSLEKVAKEPVSHTDEEMNSMGRKENH</sequence>
<evidence type="ECO:0000259" key="2">
    <source>
        <dbReference type="Pfam" id="PF24800"/>
    </source>
</evidence>
<dbReference type="InterPro" id="IPR056119">
    <property type="entry name" value="DUF7702"/>
</dbReference>
<dbReference type="Proteomes" id="UP001338125">
    <property type="component" value="Unassembled WGS sequence"/>
</dbReference>
<proteinExistence type="predicted"/>
<evidence type="ECO:0000256" key="1">
    <source>
        <dbReference type="SAM" id="Phobius"/>
    </source>
</evidence>
<feature type="domain" description="DUF7702" evidence="2">
    <location>
        <begin position="7"/>
        <end position="83"/>
    </location>
</feature>
<keyword evidence="1" id="KW-0472">Membrane</keyword>
<dbReference type="PANTHER" id="PTHR42109:SF2">
    <property type="entry name" value="INTEGRAL MEMBRANE PROTEIN"/>
    <property type="match status" value="1"/>
</dbReference>
<keyword evidence="1" id="KW-1133">Transmembrane helix</keyword>
<gene>
    <name evidence="3" type="ORF">PT974_10664</name>
</gene>
<feature type="domain" description="DUF7702" evidence="2">
    <location>
        <begin position="84"/>
        <end position="216"/>
    </location>
</feature>
<evidence type="ECO:0000313" key="3">
    <source>
        <dbReference type="EMBL" id="KAK5989164.1"/>
    </source>
</evidence>
<reference evidence="3 4" key="1">
    <citation type="submission" date="2024-01" db="EMBL/GenBank/DDBJ databases">
        <title>Complete genome of Cladobotryum mycophilum ATHUM6906.</title>
        <authorList>
            <person name="Christinaki A.C."/>
            <person name="Myridakis A.I."/>
            <person name="Kouvelis V.N."/>
        </authorList>
    </citation>
    <scope>NUCLEOTIDE SEQUENCE [LARGE SCALE GENOMIC DNA]</scope>
    <source>
        <strain evidence="3 4">ATHUM6906</strain>
    </source>
</reference>
<organism evidence="3 4">
    <name type="scientific">Cladobotryum mycophilum</name>
    <dbReference type="NCBI Taxonomy" id="491253"/>
    <lineage>
        <taxon>Eukaryota</taxon>
        <taxon>Fungi</taxon>
        <taxon>Dikarya</taxon>
        <taxon>Ascomycota</taxon>
        <taxon>Pezizomycotina</taxon>
        <taxon>Sordariomycetes</taxon>
        <taxon>Hypocreomycetidae</taxon>
        <taxon>Hypocreales</taxon>
        <taxon>Hypocreaceae</taxon>
        <taxon>Cladobotryum</taxon>
    </lineage>
</organism>
<keyword evidence="4" id="KW-1185">Reference proteome</keyword>